<dbReference type="Pfam" id="PF00328">
    <property type="entry name" value="His_Phos_2"/>
    <property type="match status" value="1"/>
</dbReference>
<dbReference type="Proteomes" id="UP000001593">
    <property type="component" value="Unassembled WGS sequence"/>
</dbReference>
<dbReference type="PANTHER" id="PTHR11567:SF211">
    <property type="entry name" value="PROSTATIC ACID PHOSPHATASE"/>
    <property type="match status" value="1"/>
</dbReference>
<dbReference type="InterPro" id="IPR029033">
    <property type="entry name" value="His_PPase_superfam"/>
</dbReference>
<dbReference type="AlphaFoldDB" id="A7SL52"/>
<dbReference type="PANTHER" id="PTHR11567">
    <property type="entry name" value="ACID PHOSPHATASE-RELATED"/>
    <property type="match status" value="1"/>
</dbReference>
<dbReference type="PhylomeDB" id="A7SL52"/>
<organism evidence="8 9">
    <name type="scientific">Nematostella vectensis</name>
    <name type="common">Starlet sea anemone</name>
    <dbReference type="NCBI Taxonomy" id="45351"/>
    <lineage>
        <taxon>Eukaryota</taxon>
        <taxon>Metazoa</taxon>
        <taxon>Cnidaria</taxon>
        <taxon>Anthozoa</taxon>
        <taxon>Hexacorallia</taxon>
        <taxon>Actiniaria</taxon>
        <taxon>Edwardsiidae</taxon>
        <taxon>Nematostella</taxon>
    </lineage>
</organism>
<dbReference type="Gene3D" id="3.40.50.1240">
    <property type="entry name" value="Phosphoglycerate mutase-like"/>
    <property type="match status" value="1"/>
</dbReference>
<evidence type="ECO:0000256" key="2">
    <source>
        <dbReference type="ARBA" id="ARBA00005375"/>
    </source>
</evidence>
<evidence type="ECO:0000256" key="5">
    <source>
        <dbReference type="ARBA" id="ARBA00022801"/>
    </source>
</evidence>
<evidence type="ECO:0000313" key="9">
    <source>
        <dbReference type="Proteomes" id="UP000001593"/>
    </source>
</evidence>
<keyword evidence="5" id="KW-0378">Hydrolase</keyword>
<dbReference type="InParanoid" id="A7SL52"/>
<keyword evidence="9" id="KW-1185">Reference proteome</keyword>
<protein>
    <recommendedName>
        <fullName evidence="3">acid phosphatase</fullName>
        <ecNumber evidence="3">3.1.3.2</ecNumber>
    </recommendedName>
</protein>
<dbReference type="eggNOG" id="KOG3720">
    <property type="taxonomic scope" value="Eukaryota"/>
</dbReference>
<dbReference type="EC" id="3.1.3.2" evidence="3"/>
<evidence type="ECO:0000256" key="4">
    <source>
        <dbReference type="ARBA" id="ARBA00022729"/>
    </source>
</evidence>
<reference evidence="8 9" key="1">
    <citation type="journal article" date="2007" name="Science">
        <title>Sea anemone genome reveals ancestral eumetazoan gene repertoire and genomic organization.</title>
        <authorList>
            <person name="Putnam N.H."/>
            <person name="Srivastava M."/>
            <person name="Hellsten U."/>
            <person name="Dirks B."/>
            <person name="Chapman J."/>
            <person name="Salamov A."/>
            <person name="Terry A."/>
            <person name="Shapiro H."/>
            <person name="Lindquist E."/>
            <person name="Kapitonov V.V."/>
            <person name="Jurka J."/>
            <person name="Genikhovich G."/>
            <person name="Grigoriev I.V."/>
            <person name="Lucas S.M."/>
            <person name="Steele R.E."/>
            <person name="Finnerty J.R."/>
            <person name="Technau U."/>
            <person name="Martindale M.Q."/>
            <person name="Rokhsar D.S."/>
        </authorList>
    </citation>
    <scope>NUCLEOTIDE SEQUENCE [LARGE SCALE GENOMIC DNA]</scope>
    <source>
        <strain evidence="9">CH2 X CH6</strain>
    </source>
</reference>
<evidence type="ECO:0000256" key="6">
    <source>
        <dbReference type="ARBA" id="ARBA00023157"/>
    </source>
</evidence>
<comment type="catalytic activity">
    <reaction evidence="1">
        <text>a phosphate monoester + H2O = an alcohol + phosphate</text>
        <dbReference type="Rhea" id="RHEA:15017"/>
        <dbReference type="ChEBI" id="CHEBI:15377"/>
        <dbReference type="ChEBI" id="CHEBI:30879"/>
        <dbReference type="ChEBI" id="CHEBI:43474"/>
        <dbReference type="ChEBI" id="CHEBI:67140"/>
        <dbReference type="EC" id="3.1.3.2"/>
    </reaction>
</comment>
<dbReference type="InterPro" id="IPR000560">
    <property type="entry name" value="His_Pase_clade-2"/>
</dbReference>
<sequence length="114" mass="13496">VYPHGDRSPIRSYPSDPYANYWPQGFGQLTQLGMQQEYYLGKFLRNRYMESTNFLNSSYIRNQVYCRSTDKDRTIMSAQAQLNGLYPPKGPQKWRHNLDWQPIPVHVVPKNLDR</sequence>
<dbReference type="KEGG" id="nve:5506975"/>
<gene>
    <name evidence="8" type="ORF">NEMVEDRAFT_v1g122321</name>
</gene>
<dbReference type="SUPFAM" id="SSF53254">
    <property type="entry name" value="Phosphoglycerate mutase-like"/>
    <property type="match status" value="1"/>
</dbReference>
<accession>A7SL52</accession>
<dbReference type="OMA" id="AYNLGQW"/>
<evidence type="ECO:0000256" key="3">
    <source>
        <dbReference type="ARBA" id="ARBA00012646"/>
    </source>
</evidence>
<keyword evidence="6" id="KW-1015">Disulfide bond</keyword>
<feature type="non-terminal residue" evidence="8">
    <location>
        <position position="114"/>
    </location>
</feature>
<dbReference type="InterPro" id="IPR050645">
    <property type="entry name" value="Histidine_acid_phosphatase"/>
</dbReference>
<dbReference type="EMBL" id="DS469695">
    <property type="protein sequence ID" value="EDO35543.1"/>
    <property type="molecule type" value="Genomic_DNA"/>
</dbReference>
<dbReference type="HOGENOM" id="CLU_135231_1_0_1"/>
<comment type="similarity">
    <text evidence="2">Belongs to the histidine acid phosphatase family.</text>
</comment>
<dbReference type="CDD" id="cd07061">
    <property type="entry name" value="HP_HAP_like"/>
    <property type="match status" value="1"/>
</dbReference>
<evidence type="ECO:0000313" key="8">
    <source>
        <dbReference type="EMBL" id="EDO35543.1"/>
    </source>
</evidence>
<evidence type="ECO:0000256" key="7">
    <source>
        <dbReference type="ARBA" id="ARBA00023180"/>
    </source>
</evidence>
<keyword evidence="4" id="KW-0732">Signal</keyword>
<evidence type="ECO:0000256" key="1">
    <source>
        <dbReference type="ARBA" id="ARBA00000032"/>
    </source>
</evidence>
<dbReference type="GO" id="GO:0003993">
    <property type="term" value="F:acid phosphatase activity"/>
    <property type="evidence" value="ECO:0007669"/>
    <property type="project" value="UniProtKB-EC"/>
</dbReference>
<name>A7SL52_NEMVE</name>
<keyword evidence="7" id="KW-0325">Glycoprotein</keyword>
<proteinExistence type="inferred from homology"/>
<feature type="non-terminal residue" evidence="8">
    <location>
        <position position="1"/>
    </location>
</feature>